<dbReference type="InterPro" id="IPR000014">
    <property type="entry name" value="PAS"/>
</dbReference>
<dbReference type="InterPro" id="IPR035965">
    <property type="entry name" value="PAS-like_dom_sf"/>
</dbReference>
<dbReference type="OrthoDB" id="513289at2"/>
<dbReference type="Gene3D" id="3.30.450.20">
    <property type="entry name" value="PAS domain"/>
    <property type="match status" value="1"/>
</dbReference>
<name>A0A0A2SYC1_9GAMM</name>
<dbReference type="Proteomes" id="UP000054422">
    <property type="component" value="Unassembled WGS sequence"/>
</dbReference>
<sequence length="117" mass="13201">MATKISEMIVQEDIPAITINEEGIITQINERFQKVYGWEKQNLIGNPLFIIIPEEFHTAHDIGFSRFLKTEKPTLLGKPLALSIRHATGGTLPAEHTIYGEKNEGKWIFGALIKPMD</sequence>
<reference evidence="2 3" key="1">
    <citation type="submission" date="2014-05" db="EMBL/GenBank/DDBJ databases">
        <authorList>
            <person name="Rizzardi K."/>
            <person name="Winiecka-Krusnell J."/>
            <person name="Ramliden M."/>
            <person name="Alm E."/>
            <person name="Andersson S."/>
            <person name="Byfors S."/>
        </authorList>
    </citation>
    <scope>NUCLEOTIDE SEQUENCE [LARGE SCALE GENOMIC DNA]</scope>
    <source>
        <strain evidence="2 3">LEGN</strain>
    </source>
</reference>
<organism evidence="2 3">
    <name type="scientific">Legionella norrlandica</name>
    <dbReference type="NCBI Taxonomy" id="1498499"/>
    <lineage>
        <taxon>Bacteria</taxon>
        <taxon>Pseudomonadati</taxon>
        <taxon>Pseudomonadota</taxon>
        <taxon>Gammaproteobacteria</taxon>
        <taxon>Legionellales</taxon>
        <taxon>Legionellaceae</taxon>
        <taxon>Legionella</taxon>
    </lineage>
</organism>
<dbReference type="CDD" id="cd00130">
    <property type="entry name" value="PAS"/>
    <property type="match status" value="1"/>
</dbReference>
<dbReference type="PROSITE" id="PS50112">
    <property type="entry name" value="PAS"/>
    <property type="match status" value="1"/>
</dbReference>
<comment type="caution">
    <text evidence="2">The sequence shown here is derived from an EMBL/GenBank/DDBJ whole genome shotgun (WGS) entry which is preliminary data.</text>
</comment>
<accession>A0A0A2SYC1</accession>
<evidence type="ECO:0000259" key="1">
    <source>
        <dbReference type="PROSITE" id="PS50112"/>
    </source>
</evidence>
<gene>
    <name evidence="2" type="ORF">EP47_11480</name>
</gene>
<dbReference type="Pfam" id="PF13426">
    <property type="entry name" value="PAS_9"/>
    <property type="match status" value="1"/>
</dbReference>
<dbReference type="NCBIfam" id="TIGR00229">
    <property type="entry name" value="sensory_box"/>
    <property type="match status" value="1"/>
</dbReference>
<dbReference type="AlphaFoldDB" id="A0A0A2SYC1"/>
<feature type="domain" description="PAS" evidence="1">
    <location>
        <begin position="1"/>
        <end position="71"/>
    </location>
</feature>
<dbReference type="SUPFAM" id="SSF55785">
    <property type="entry name" value="PYP-like sensor domain (PAS domain)"/>
    <property type="match status" value="1"/>
</dbReference>
<proteinExistence type="predicted"/>
<evidence type="ECO:0000313" key="3">
    <source>
        <dbReference type="Proteomes" id="UP000054422"/>
    </source>
</evidence>
<dbReference type="RefSeq" id="WP_035886114.1">
    <property type="nucleotide sequence ID" value="NZ_JNCF01000001.1"/>
</dbReference>
<evidence type="ECO:0000313" key="2">
    <source>
        <dbReference type="EMBL" id="KGP64389.1"/>
    </source>
</evidence>
<dbReference type="EMBL" id="JNCF01000001">
    <property type="protein sequence ID" value="KGP64389.1"/>
    <property type="molecule type" value="Genomic_DNA"/>
</dbReference>
<dbReference type="STRING" id="1498499.EP47_11480"/>
<keyword evidence="3" id="KW-1185">Reference proteome</keyword>
<protein>
    <recommendedName>
        <fullName evidence="1">PAS domain-containing protein</fullName>
    </recommendedName>
</protein>
<dbReference type="SMART" id="SM00091">
    <property type="entry name" value="PAS"/>
    <property type="match status" value="1"/>
</dbReference>